<dbReference type="Pfam" id="PF01425">
    <property type="entry name" value="Amidase"/>
    <property type="match status" value="1"/>
</dbReference>
<dbReference type="Proteomes" id="UP001310890">
    <property type="component" value="Unassembled WGS sequence"/>
</dbReference>
<dbReference type="Gene3D" id="3.90.1300.10">
    <property type="entry name" value="Amidase signature (AS) domain"/>
    <property type="match status" value="1"/>
</dbReference>
<gene>
    <name evidence="3" type="ORF">LTR62_001543</name>
</gene>
<feature type="chain" id="PRO_5042942577" description="Amidase domain-containing protein" evidence="1">
    <location>
        <begin position="20"/>
        <end position="550"/>
    </location>
</feature>
<dbReference type="PANTHER" id="PTHR42678:SF5">
    <property type="entry name" value="GLUTAMYL-TRNA(GLN) AMIDOTRANSFERASE SUBUNIT A"/>
    <property type="match status" value="1"/>
</dbReference>
<keyword evidence="1" id="KW-0732">Signal</keyword>
<dbReference type="SUPFAM" id="SSF75304">
    <property type="entry name" value="Amidase signature (AS) enzymes"/>
    <property type="match status" value="1"/>
</dbReference>
<dbReference type="EMBL" id="JAVRRL010000013">
    <property type="protein sequence ID" value="KAK5115343.1"/>
    <property type="molecule type" value="Genomic_DNA"/>
</dbReference>
<reference evidence="3" key="1">
    <citation type="submission" date="2023-08" db="EMBL/GenBank/DDBJ databases">
        <title>Black Yeasts Isolated from many extreme environments.</title>
        <authorList>
            <person name="Coleine C."/>
            <person name="Stajich J.E."/>
            <person name="Selbmann L."/>
        </authorList>
    </citation>
    <scope>NUCLEOTIDE SEQUENCE</scope>
    <source>
        <strain evidence="3">CCFEE 5401</strain>
    </source>
</reference>
<evidence type="ECO:0000259" key="2">
    <source>
        <dbReference type="Pfam" id="PF01425"/>
    </source>
</evidence>
<accession>A0AAN7YLR8</accession>
<feature type="domain" description="Amidase" evidence="2">
    <location>
        <begin position="44"/>
        <end position="500"/>
    </location>
</feature>
<dbReference type="InterPro" id="IPR023631">
    <property type="entry name" value="Amidase_dom"/>
</dbReference>
<comment type="caution">
    <text evidence="3">The sequence shown here is derived from an EMBL/GenBank/DDBJ whole genome shotgun (WGS) entry which is preliminary data.</text>
</comment>
<name>A0AAN7YLR8_9PEZI</name>
<evidence type="ECO:0000313" key="4">
    <source>
        <dbReference type="Proteomes" id="UP001310890"/>
    </source>
</evidence>
<protein>
    <recommendedName>
        <fullName evidence="2">Amidase domain-containing protein</fullName>
    </recommendedName>
</protein>
<evidence type="ECO:0000256" key="1">
    <source>
        <dbReference type="SAM" id="SignalP"/>
    </source>
</evidence>
<feature type="signal peptide" evidence="1">
    <location>
        <begin position="1"/>
        <end position="19"/>
    </location>
</feature>
<dbReference type="InterPro" id="IPR036928">
    <property type="entry name" value="AS_sf"/>
</dbReference>
<dbReference type="AlphaFoldDB" id="A0AAN7YLR8"/>
<evidence type="ECO:0000313" key="3">
    <source>
        <dbReference type="EMBL" id="KAK5115343.1"/>
    </source>
</evidence>
<dbReference type="PANTHER" id="PTHR42678">
    <property type="entry name" value="AMIDASE"/>
    <property type="match status" value="1"/>
</dbReference>
<organism evidence="3 4">
    <name type="scientific">Meristemomyces frigidus</name>
    <dbReference type="NCBI Taxonomy" id="1508187"/>
    <lineage>
        <taxon>Eukaryota</taxon>
        <taxon>Fungi</taxon>
        <taxon>Dikarya</taxon>
        <taxon>Ascomycota</taxon>
        <taxon>Pezizomycotina</taxon>
        <taxon>Dothideomycetes</taxon>
        <taxon>Dothideomycetidae</taxon>
        <taxon>Mycosphaerellales</taxon>
        <taxon>Teratosphaeriaceae</taxon>
        <taxon>Meristemomyces</taxon>
    </lineage>
</organism>
<sequence length="550" mass="57897">MSYLRACLLSFCLVPYVQATYDAREATIASTHHSLYTGLATCREVVTSFLSRIESLNNYTNAIISLDPNVLDRADAADVRLAANNASLGALFCIPTFLKDNYDTAALPTTGGNLDLAGSRPSLDAAAVTALKQAGAIILGKSNLHELALEGLSVSSLGGQTINPYDSTRTPGGSSGGTGAAVAASFAVWGTGTDTVNSLRSPASANSLFSCRSTRGLISRNGIIPISYTQDVIGPIARCVEDMAAALTVMASVGYDPSDNTTALVPPSARGVDYTASLTQGSLKGMRFGLLQGFMNTTNSSETTPVNNAMANITTKLLQAGATIVPIHDPLYNATALAALDTQRYEYREQMTTYLQRPSLHGQHPKTLNELYNSSDKFLVIPSQYEYVTTSLASSTSNQTWNTHPSYSSILHGVANLTLALHTTFAANELNAMIYPEQENLVVPIGSASQSGRNGILAALTGSPVVTVPVGFSPATQTAPEGVPIGMEILGLPWTEEGLLQAAFQIQGLGRVRKMPGWAKGVVEMSGDGKVPVVRPDRGNISPAYPVGVL</sequence>
<proteinExistence type="predicted"/>